<evidence type="ECO:0000256" key="5">
    <source>
        <dbReference type="ARBA" id="ARBA00009578"/>
    </source>
</evidence>
<evidence type="ECO:0000256" key="4">
    <source>
        <dbReference type="ARBA" id="ARBA00004673"/>
    </source>
</evidence>
<dbReference type="PROSITE" id="PS00077">
    <property type="entry name" value="COX1_CUB"/>
    <property type="match status" value="1"/>
</dbReference>
<keyword evidence="9 24" id="KW-0813">Transport</keyword>
<comment type="cofactor">
    <cofactor evidence="2">
        <name>heme</name>
        <dbReference type="ChEBI" id="CHEBI:30413"/>
    </cofactor>
</comment>
<comment type="function">
    <text evidence="24">Component of the cytochrome c oxidase, the last enzyme in the mitochondrial electron transport chain which drives oxidative phosphorylation. The respiratory chain contains 3 multisubunit complexes succinate dehydrogenase (complex II, CII), ubiquinol-cytochrome c oxidoreductase (cytochrome b-c1 complex, complex III, CIII) and cytochrome c oxidase (complex IV, CIV), that cooperate to transfer electrons derived from NADH and succinate to molecular oxygen, creating an electrochemical gradient over the inner membrane that drives transmembrane transport and the ATP synthase. Cytochrome c oxidase is the component of the respiratory chain that catalyzes the reduction of oxygen to water. Electrons originating from reduced cytochrome c in the intermembrane space (IMS) are transferred via the dinuclear copper A center (CU(A)) of subunit 2 and heme A of subunit 1 to the active site in subunit 1, a binuclear center (BNC) formed by heme A3 and copper B (CU(B)). The BNC reduces molecular oxygen to 2 water molecules using 4 electrons from cytochrome c in the IMS and 4 protons from the mitochondrial matrix.</text>
</comment>
<evidence type="ECO:0000256" key="20">
    <source>
        <dbReference type="ARBA" id="ARBA00023008"/>
    </source>
</evidence>
<dbReference type="GO" id="GO:0046872">
    <property type="term" value="F:metal ion binding"/>
    <property type="evidence" value="ECO:0007669"/>
    <property type="project" value="UniProtKB-KW"/>
</dbReference>
<comment type="subcellular location">
    <subcellularLocation>
        <location evidence="3 24">Mitochondrion inner membrane</location>
        <topology evidence="3 24">Multi-pass membrane protein</topology>
    </subcellularLocation>
</comment>
<dbReference type="FunFam" id="1.20.210.10:FF:000001">
    <property type="entry name" value="Cytochrome c oxidase subunit 1"/>
    <property type="match status" value="1"/>
</dbReference>
<keyword evidence="22 24" id="KW-0472">Membrane</keyword>
<comment type="cofactor">
    <cofactor evidence="1">
        <name>Cu cation</name>
        <dbReference type="ChEBI" id="CHEBI:23378"/>
    </cofactor>
</comment>
<evidence type="ECO:0000256" key="10">
    <source>
        <dbReference type="ARBA" id="ARBA00022617"/>
    </source>
</evidence>
<keyword evidence="19 24" id="KW-0408">Iron</keyword>
<dbReference type="PANTHER" id="PTHR10422:SF18">
    <property type="entry name" value="CYTOCHROME C OXIDASE SUBUNIT 1"/>
    <property type="match status" value="1"/>
</dbReference>
<comment type="pathway">
    <text evidence="4 24">Energy metabolism; oxidative phosphorylation.</text>
</comment>
<dbReference type="GO" id="GO:0006123">
    <property type="term" value="P:mitochondrial electron transport, cytochrome c to oxygen"/>
    <property type="evidence" value="ECO:0007669"/>
    <property type="project" value="TreeGrafter"/>
</dbReference>
<dbReference type="AlphaFoldDB" id="A0A1S5QY57"/>
<organism evidence="27">
    <name type="scientific">Dilar sp. YW-2016</name>
    <dbReference type="NCBI Taxonomy" id="1821762"/>
    <lineage>
        <taxon>Eukaryota</taxon>
        <taxon>Metazoa</taxon>
        <taxon>Ecdysozoa</taxon>
        <taxon>Arthropoda</taxon>
        <taxon>Hexapoda</taxon>
        <taxon>Insecta</taxon>
        <taxon>Pterygota</taxon>
        <taxon>Neoptera</taxon>
        <taxon>Endopterygota</taxon>
        <taxon>Neuroptera</taxon>
        <taxon>Hemerobiiformia</taxon>
        <taxon>Dilaridae</taxon>
        <taxon>Dilar</taxon>
    </lineage>
</organism>
<feature type="transmembrane region" description="Helical" evidence="25">
    <location>
        <begin position="12"/>
        <end position="35"/>
    </location>
</feature>
<evidence type="ECO:0000256" key="14">
    <source>
        <dbReference type="ARBA" id="ARBA00022792"/>
    </source>
</evidence>
<dbReference type="InterPro" id="IPR023616">
    <property type="entry name" value="Cyt_c_oxase-like_su1_dom"/>
</dbReference>
<evidence type="ECO:0000256" key="2">
    <source>
        <dbReference type="ARBA" id="ARBA00001971"/>
    </source>
</evidence>
<evidence type="ECO:0000256" key="25">
    <source>
        <dbReference type="SAM" id="Phobius"/>
    </source>
</evidence>
<feature type="transmembrane region" description="Helical" evidence="25">
    <location>
        <begin position="448"/>
        <end position="471"/>
    </location>
</feature>
<keyword evidence="20 24" id="KW-0186">Copper</keyword>
<dbReference type="Gene3D" id="1.20.210.10">
    <property type="entry name" value="Cytochrome c oxidase-like, subunit I domain"/>
    <property type="match status" value="1"/>
</dbReference>
<dbReference type="Pfam" id="PF00115">
    <property type="entry name" value="COX1"/>
    <property type="match status" value="1"/>
</dbReference>
<evidence type="ECO:0000256" key="19">
    <source>
        <dbReference type="ARBA" id="ARBA00023004"/>
    </source>
</evidence>
<feature type="transmembrane region" description="Helical" evidence="25">
    <location>
        <begin position="410"/>
        <end position="428"/>
    </location>
</feature>
<proteinExistence type="inferred from homology"/>
<evidence type="ECO:0000256" key="22">
    <source>
        <dbReference type="ARBA" id="ARBA00023136"/>
    </source>
</evidence>
<feature type="transmembrane region" description="Helical" evidence="25">
    <location>
        <begin position="146"/>
        <end position="169"/>
    </location>
</feature>
<feature type="transmembrane region" description="Helical" evidence="25">
    <location>
        <begin position="102"/>
        <end position="126"/>
    </location>
</feature>
<reference evidence="27" key="1">
    <citation type="submission" date="2015-08" db="EMBL/GenBank/DDBJ databases">
        <title>Mitochondrial genomes and implications for higher phylogeny of Neuroptera (Insecta: Neuropteroidea).</title>
        <authorList>
            <person name="Wang Y."/>
            <person name="Liu X."/>
            <person name="Winterton S.L."/>
            <person name="Yang D."/>
        </authorList>
    </citation>
    <scope>NUCLEOTIDE SEQUENCE</scope>
</reference>
<protein>
    <recommendedName>
        <fullName evidence="8 24">Cytochrome c oxidase subunit 1</fullName>
        <ecNumber evidence="7 24">7.1.1.9</ecNumber>
    </recommendedName>
</protein>
<evidence type="ECO:0000256" key="16">
    <source>
        <dbReference type="ARBA" id="ARBA00022967"/>
    </source>
</evidence>
<dbReference type="PRINTS" id="PR01165">
    <property type="entry name" value="CYCOXIDASEI"/>
</dbReference>
<geneLocation type="mitochondrion" evidence="27"/>
<gene>
    <name evidence="27" type="primary">COI</name>
</gene>
<evidence type="ECO:0000256" key="13">
    <source>
        <dbReference type="ARBA" id="ARBA00022723"/>
    </source>
</evidence>
<keyword evidence="10 24" id="KW-0349">Heme</keyword>
<dbReference type="UniPathway" id="UPA00705"/>
<feature type="domain" description="Cytochrome oxidase subunit I profile" evidence="26">
    <location>
        <begin position="1"/>
        <end position="510"/>
    </location>
</feature>
<dbReference type="PANTHER" id="PTHR10422">
    <property type="entry name" value="CYTOCHROME C OXIDASE SUBUNIT 1"/>
    <property type="match status" value="1"/>
</dbReference>
<accession>A0A1S5QY57</accession>
<dbReference type="InterPro" id="IPR036927">
    <property type="entry name" value="Cyt_c_oxase-like_su1_sf"/>
</dbReference>
<evidence type="ECO:0000256" key="23">
    <source>
        <dbReference type="ARBA" id="ARBA00049512"/>
    </source>
</evidence>
<evidence type="ECO:0000256" key="7">
    <source>
        <dbReference type="ARBA" id="ARBA00012949"/>
    </source>
</evidence>
<dbReference type="InterPro" id="IPR033944">
    <property type="entry name" value="Cyt_c_oxase_su1_dom"/>
</dbReference>
<evidence type="ECO:0000256" key="17">
    <source>
        <dbReference type="ARBA" id="ARBA00022982"/>
    </source>
</evidence>
<keyword evidence="13 24" id="KW-0479">Metal-binding</keyword>
<keyword evidence="21 24" id="KW-0496">Mitochondrion</keyword>
<evidence type="ECO:0000256" key="6">
    <source>
        <dbReference type="ARBA" id="ARBA00011164"/>
    </source>
</evidence>
<feature type="transmembrane region" description="Helical" evidence="25">
    <location>
        <begin position="335"/>
        <end position="357"/>
    </location>
</feature>
<dbReference type="GO" id="GO:0005743">
    <property type="term" value="C:mitochondrial inner membrane"/>
    <property type="evidence" value="ECO:0007669"/>
    <property type="project" value="UniProtKB-SubCell"/>
</dbReference>
<dbReference type="GO" id="GO:0004129">
    <property type="term" value="F:cytochrome-c oxidase activity"/>
    <property type="evidence" value="ECO:0007669"/>
    <property type="project" value="UniProtKB-EC"/>
</dbReference>
<dbReference type="GO" id="GO:0015990">
    <property type="term" value="P:electron transport coupled proton transport"/>
    <property type="evidence" value="ECO:0007669"/>
    <property type="project" value="TreeGrafter"/>
</dbReference>
<feature type="transmembrane region" description="Helical" evidence="25">
    <location>
        <begin position="241"/>
        <end position="257"/>
    </location>
</feature>
<dbReference type="EMBL" id="KT425073">
    <property type="protein sequence ID" value="AMW67840.1"/>
    <property type="molecule type" value="Genomic_DNA"/>
</dbReference>
<evidence type="ECO:0000313" key="27">
    <source>
        <dbReference type="EMBL" id="AMW67840.1"/>
    </source>
</evidence>
<evidence type="ECO:0000256" key="15">
    <source>
        <dbReference type="ARBA" id="ARBA00022842"/>
    </source>
</evidence>
<feature type="transmembrane region" description="Helical" evidence="25">
    <location>
        <begin position="301"/>
        <end position="323"/>
    </location>
</feature>
<feature type="transmembrane region" description="Helical" evidence="25">
    <location>
        <begin position="269"/>
        <end position="289"/>
    </location>
</feature>
<comment type="catalytic activity">
    <reaction evidence="23">
        <text>4 Fe(II)-[cytochrome c] + O2 + 8 H(+)(in) = 4 Fe(III)-[cytochrome c] + 2 H2O + 4 H(+)(out)</text>
        <dbReference type="Rhea" id="RHEA:11436"/>
        <dbReference type="Rhea" id="RHEA-COMP:10350"/>
        <dbReference type="Rhea" id="RHEA-COMP:14399"/>
        <dbReference type="ChEBI" id="CHEBI:15377"/>
        <dbReference type="ChEBI" id="CHEBI:15378"/>
        <dbReference type="ChEBI" id="CHEBI:15379"/>
        <dbReference type="ChEBI" id="CHEBI:29033"/>
        <dbReference type="ChEBI" id="CHEBI:29034"/>
        <dbReference type="EC" id="7.1.1.9"/>
    </reaction>
    <physiologicalReaction direction="left-to-right" evidence="23">
        <dbReference type="Rhea" id="RHEA:11437"/>
    </physiologicalReaction>
</comment>
<keyword evidence="14 24" id="KW-0999">Mitochondrion inner membrane</keyword>
<dbReference type="GO" id="GO:0045277">
    <property type="term" value="C:respiratory chain complex IV"/>
    <property type="evidence" value="ECO:0007669"/>
    <property type="project" value="InterPro"/>
</dbReference>
<evidence type="ECO:0000256" key="24">
    <source>
        <dbReference type="RuleBase" id="RU000369"/>
    </source>
</evidence>
<evidence type="ECO:0000256" key="18">
    <source>
        <dbReference type="ARBA" id="ARBA00022989"/>
    </source>
</evidence>
<evidence type="ECO:0000256" key="9">
    <source>
        <dbReference type="ARBA" id="ARBA00022448"/>
    </source>
</evidence>
<feature type="transmembrane region" description="Helical" evidence="25">
    <location>
        <begin position="377"/>
        <end position="398"/>
    </location>
</feature>
<evidence type="ECO:0000256" key="8">
    <source>
        <dbReference type="ARBA" id="ARBA00015947"/>
    </source>
</evidence>
<feature type="transmembrane region" description="Helical" evidence="25">
    <location>
        <begin position="55"/>
        <end position="81"/>
    </location>
</feature>
<name>A0A1S5QY57_9NEOP</name>
<keyword evidence="16" id="KW-1278">Translocase</keyword>
<dbReference type="CDD" id="cd01663">
    <property type="entry name" value="Cyt_c_Oxidase_I"/>
    <property type="match status" value="1"/>
</dbReference>
<evidence type="ECO:0000256" key="1">
    <source>
        <dbReference type="ARBA" id="ARBA00001935"/>
    </source>
</evidence>
<keyword evidence="17 24" id="KW-0249">Electron transport</keyword>
<evidence type="ECO:0000256" key="12">
    <source>
        <dbReference type="ARBA" id="ARBA00022692"/>
    </source>
</evidence>
<sequence length="511" mass="56799">MQRWLFSTNHKDIGTLYFIFGIWAGLVGTNLSMIIRTELSQPGSFIGDDQIYNVIVTAHAFIMIFFMVMPIVIGGFGNWLVPLMLSAPDMAFPRMNNMSFWLLPPSLTLLLASSMVESGAGTGWTVYPPLASTIAHTGASVDLTIFSLHLAGVSSILGAVNFITTVINMRLPHMTLDRMPLFVWSVVITAILLLLSLPVLAGAITMLLTDRNLNTSFFDPAGGGDPILYQHLFWFFGHPEVYILILPGFGMISHIIAHESGKKETFGTLGMIYAMLAIGLLGFVVWAHHMFTVGMDVDTRAYFTSATMIIAVPTGIKVFSWMATLHGTQLSYSPALLWSLGFVFLFTVGGLTGVILANSSIDIILHDTYYVVAHFHYVLSMGAVFAIMAGFVHWYSLFTGLTMNPLWLKIQFIIMFVGVNLTFFPQHFLGLNGMPRRYSDYPDSYTSWNLVSSIGSMISLVGTLYFLFIVWESLISARKILFMNNLSTSIEWLQNYPPAEHSYSELPMLTI</sequence>
<comment type="similarity">
    <text evidence="5 24">Belongs to the heme-copper respiratory oxidase family.</text>
</comment>
<keyword evidence="11 24" id="KW-0679">Respiratory chain</keyword>
<dbReference type="GO" id="GO:0020037">
    <property type="term" value="F:heme binding"/>
    <property type="evidence" value="ECO:0007669"/>
    <property type="project" value="InterPro"/>
</dbReference>
<keyword evidence="12 24" id="KW-0812">Transmembrane</keyword>
<keyword evidence="15" id="KW-0460">Magnesium</keyword>
<comment type="subunit">
    <text evidence="6">Component of the cytochrome c oxidase (complex IV, CIV), a multisubunit enzyme composed of a catalytic core of 3 subunits and several supernumerary subunits. The complex exists as a monomer or a dimer and forms supercomplexes (SCs) in the inner mitochondrial membrane with ubiquinol-cytochrome c oxidoreductase (cytochrome b-c1 complex, complex III, CIII).</text>
</comment>
<feature type="transmembrane region" description="Helical" evidence="25">
    <location>
        <begin position="181"/>
        <end position="208"/>
    </location>
</feature>
<evidence type="ECO:0000256" key="21">
    <source>
        <dbReference type="ARBA" id="ARBA00023128"/>
    </source>
</evidence>
<dbReference type="InterPro" id="IPR000883">
    <property type="entry name" value="Cyt_C_Oxase_1"/>
</dbReference>
<evidence type="ECO:0000259" key="26">
    <source>
        <dbReference type="PROSITE" id="PS50855"/>
    </source>
</evidence>
<dbReference type="PROSITE" id="PS50855">
    <property type="entry name" value="COX1"/>
    <property type="match status" value="1"/>
</dbReference>
<keyword evidence="18 25" id="KW-1133">Transmembrane helix</keyword>
<evidence type="ECO:0000256" key="11">
    <source>
        <dbReference type="ARBA" id="ARBA00022660"/>
    </source>
</evidence>
<dbReference type="InterPro" id="IPR023615">
    <property type="entry name" value="Cyt_c_Oxase_su1_BS"/>
</dbReference>
<dbReference type="SUPFAM" id="SSF81442">
    <property type="entry name" value="Cytochrome c oxidase subunit I-like"/>
    <property type="match status" value="1"/>
</dbReference>
<dbReference type="EC" id="7.1.1.9" evidence="7 24"/>
<evidence type="ECO:0000256" key="3">
    <source>
        <dbReference type="ARBA" id="ARBA00004448"/>
    </source>
</evidence>